<protein>
    <submittedName>
        <fullName evidence="2">Predicted protein</fullName>
    </submittedName>
</protein>
<reference evidence="3" key="1">
    <citation type="submission" date="2009-02" db="EMBL/GenBank/DDBJ databases">
        <title>Annotation of Streptomyces viridochromogenes strain DSM 40736.</title>
        <authorList>
            <consortium name="The Broad Institute Genome Sequencing Platform"/>
            <consortium name="Broad Institute Microbial Sequencing Center"/>
            <person name="Fischbach M."/>
            <person name="Godfrey P."/>
            <person name="Ward D."/>
            <person name="Young S."/>
            <person name="Zeng Q."/>
            <person name="Koehrsen M."/>
            <person name="Alvarado L."/>
            <person name="Berlin A.M."/>
            <person name="Bochicchio J."/>
            <person name="Borenstein D."/>
            <person name="Chapman S.B."/>
            <person name="Chen Z."/>
            <person name="Engels R."/>
            <person name="Freedman E."/>
            <person name="Gellesch M."/>
            <person name="Goldberg J."/>
            <person name="Griggs A."/>
            <person name="Gujja S."/>
            <person name="Heilman E.R."/>
            <person name="Heiman D.I."/>
            <person name="Hepburn T.A."/>
            <person name="Howarth C."/>
            <person name="Jen D."/>
            <person name="Larson L."/>
            <person name="Lewis B."/>
            <person name="Mehta T."/>
            <person name="Park D."/>
            <person name="Pearson M."/>
            <person name="Richards J."/>
            <person name="Roberts A."/>
            <person name="Saif S."/>
            <person name="Shea T.D."/>
            <person name="Shenoy N."/>
            <person name="Sisk P."/>
            <person name="Stolte C."/>
            <person name="Sykes S.N."/>
            <person name="Thomson T."/>
            <person name="Walk T."/>
            <person name="White J."/>
            <person name="Yandava C."/>
            <person name="Straight P."/>
            <person name="Clardy J."/>
            <person name="Hung D."/>
            <person name="Kolter R."/>
            <person name="Mekalanos J."/>
            <person name="Walker S."/>
            <person name="Walsh C.T."/>
            <person name="Wieland-Brown L.C."/>
            <person name="Haas B."/>
            <person name="Nusbaum C."/>
            <person name="Birren B."/>
        </authorList>
    </citation>
    <scope>NUCLEOTIDE SEQUENCE [LARGE SCALE GENOMIC DNA]</scope>
    <source>
        <strain evidence="3">DSM 40736 / JCM 4977 / BCRC 1201 / Tue 494</strain>
    </source>
</reference>
<dbReference type="AlphaFoldDB" id="D9X565"/>
<dbReference type="Pfam" id="PF19650">
    <property type="entry name" value="DUF6153"/>
    <property type="match status" value="1"/>
</dbReference>
<gene>
    <name evidence="2" type="ORF">SSQG_02321</name>
</gene>
<proteinExistence type="predicted"/>
<name>D9X565_STRVT</name>
<evidence type="ECO:0000256" key="1">
    <source>
        <dbReference type="SAM" id="MobiDB-lite"/>
    </source>
</evidence>
<dbReference type="Proteomes" id="UP000004184">
    <property type="component" value="Unassembled WGS sequence"/>
</dbReference>
<sequence length="138" mass="14086">MCVVNSPVPRPPRPAVRRRRVLCVLGLLAGLLAMHGLAPGGAMPSQEHMPQARMVQASERSEAQDGCGQGGHCGGGHVQHADATCASGAVGGGPVLPALVASPVAVGVREDVVRDRAAVEQDGARAPPSLAELQLLRI</sequence>
<dbReference type="STRING" id="591159.SSQG_02321"/>
<accession>D9X565</accession>
<dbReference type="InterPro" id="IPR046151">
    <property type="entry name" value="DUF6153"/>
</dbReference>
<evidence type="ECO:0000313" key="3">
    <source>
        <dbReference type="Proteomes" id="UP000004184"/>
    </source>
</evidence>
<dbReference type="HOGENOM" id="CLU_135674_0_0_11"/>
<evidence type="ECO:0000313" key="2">
    <source>
        <dbReference type="EMBL" id="EFL31803.1"/>
    </source>
</evidence>
<dbReference type="RefSeq" id="WP_003989915.1">
    <property type="nucleotide sequence ID" value="NZ_GG657757.1"/>
</dbReference>
<keyword evidence="3" id="KW-1185">Reference proteome</keyword>
<feature type="region of interest" description="Disordered" evidence="1">
    <location>
        <begin position="42"/>
        <end position="74"/>
    </location>
</feature>
<dbReference type="eggNOG" id="ENOG50324KR">
    <property type="taxonomic scope" value="Bacteria"/>
</dbReference>
<organism evidence="2 3">
    <name type="scientific">Streptomyces viridochromogenes (strain DSM 40736 / JCM 4977 / BCRC 1201 / Tue 494)</name>
    <dbReference type="NCBI Taxonomy" id="591159"/>
    <lineage>
        <taxon>Bacteria</taxon>
        <taxon>Bacillati</taxon>
        <taxon>Actinomycetota</taxon>
        <taxon>Actinomycetes</taxon>
        <taxon>Kitasatosporales</taxon>
        <taxon>Streptomycetaceae</taxon>
        <taxon>Streptomyces</taxon>
    </lineage>
</organism>
<dbReference type="EMBL" id="GG657757">
    <property type="protein sequence ID" value="EFL31803.1"/>
    <property type="molecule type" value="Genomic_DNA"/>
</dbReference>